<comment type="caution">
    <text evidence="7">The sequence shown here is derived from an EMBL/GenBank/DDBJ whole genome shotgun (WGS) entry which is preliminary data.</text>
</comment>
<evidence type="ECO:0000313" key="7">
    <source>
        <dbReference type="EMBL" id="GBG33650.1"/>
    </source>
</evidence>
<gene>
    <name evidence="7" type="ORF">FCC1311_098732</name>
</gene>
<comment type="catalytic activity">
    <reaction evidence="1">
        <text>S-ubiquitinyl-[E2 ubiquitin-conjugating enzyme]-L-cysteine + [acceptor protein]-L-lysine = [E2 ubiquitin-conjugating enzyme]-L-cysteine + N(6)-ubiquitinyl-[acceptor protein]-L-lysine.</text>
        <dbReference type="EC" id="2.3.2.26"/>
    </reaction>
</comment>
<dbReference type="InParanoid" id="A0A2R5GS26"/>
<evidence type="ECO:0000256" key="4">
    <source>
        <dbReference type="ARBA" id="ARBA00022786"/>
    </source>
</evidence>
<dbReference type="InterPro" id="IPR000569">
    <property type="entry name" value="HECT_dom"/>
</dbReference>
<dbReference type="SUPFAM" id="SSF56204">
    <property type="entry name" value="Hect, E3 ligase catalytic domain"/>
    <property type="match status" value="1"/>
</dbReference>
<evidence type="ECO:0000313" key="8">
    <source>
        <dbReference type="Proteomes" id="UP000241890"/>
    </source>
</evidence>
<dbReference type="InterPro" id="IPR044611">
    <property type="entry name" value="E3A/B/C-like"/>
</dbReference>
<dbReference type="Gene3D" id="3.30.2160.10">
    <property type="entry name" value="Hect, E3 ligase catalytic domain"/>
    <property type="match status" value="1"/>
</dbReference>
<evidence type="ECO:0000256" key="1">
    <source>
        <dbReference type="ARBA" id="ARBA00000885"/>
    </source>
</evidence>
<dbReference type="SMART" id="SM00119">
    <property type="entry name" value="HECTc"/>
    <property type="match status" value="1"/>
</dbReference>
<dbReference type="Proteomes" id="UP000241890">
    <property type="component" value="Unassembled WGS sequence"/>
</dbReference>
<sequence length="580" mass="64812">MALDAVLESLGANAEAVIHADQTRLFLVFLCTPLAQMAGDEAFRKLVQILDSVEKRVFSELLKWIFEEVDAQALAAYLIEPLVDLFGQEALGASLDGSSDLIATAKLLQGLYTINEAHARLQIEGCAGHFSVDRKLFTTNVLLNLDPAEIDKIFHRWQDYISHPKSKSRTAPFSILQYPFLISVDTKSEILRLEGSHVMMERYQGARRRGQQATLVLSVRRDRVLMDTIRALAATDPVDMKMPLQVKFEGEEGIDAGGVKKEFFELLSTTLFDPHMGVFSSIDVGGAEKLWFSHEESALNSVDLVARFLASGSKTPDEVDKNELYMLVGQLIGLAIYNSTILDVQFPISFYRILLRKLPEQPGLMHLHELDPALAQGLQSMLDYDGDDVETVFCADFGGLRPGGENEPVTNQNREEYVAEKVAFKLHKEFFEIIDKLLEGFETVIDRNMRSFQLFEPEQLELALIGTDALDIDELCASTEYDGGYAPSSRVIKWFWEIVKAWDKDKQRELLRFATGAPRAPVGGLQSLRFFIQRAGPDTDKLPTASTCFNLLLLPDYSSKQKLAAKLDVALNNAQGFGLS</sequence>
<feature type="active site" description="Glycyl thioester intermediate" evidence="5">
    <location>
        <position position="548"/>
    </location>
</feature>
<name>A0A2R5GS26_9STRA</name>
<evidence type="ECO:0000256" key="3">
    <source>
        <dbReference type="ARBA" id="ARBA00022679"/>
    </source>
</evidence>
<dbReference type="PANTHER" id="PTHR45700">
    <property type="entry name" value="UBIQUITIN-PROTEIN LIGASE E3C"/>
    <property type="match status" value="1"/>
</dbReference>
<evidence type="ECO:0000256" key="5">
    <source>
        <dbReference type="PROSITE-ProRule" id="PRU00104"/>
    </source>
</evidence>
<dbReference type="GO" id="GO:0016874">
    <property type="term" value="F:ligase activity"/>
    <property type="evidence" value="ECO:0007669"/>
    <property type="project" value="UniProtKB-KW"/>
</dbReference>
<keyword evidence="7" id="KW-0436">Ligase</keyword>
<evidence type="ECO:0000259" key="6">
    <source>
        <dbReference type="PROSITE" id="PS50237"/>
    </source>
</evidence>
<dbReference type="GO" id="GO:0061630">
    <property type="term" value="F:ubiquitin protein ligase activity"/>
    <property type="evidence" value="ECO:0007669"/>
    <property type="project" value="UniProtKB-EC"/>
</dbReference>
<dbReference type="GO" id="GO:0000209">
    <property type="term" value="P:protein polyubiquitination"/>
    <property type="evidence" value="ECO:0007669"/>
    <property type="project" value="InterPro"/>
</dbReference>
<dbReference type="OrthoDB" id="8068875at2759"/>
<dbReference type="EC" id="2.3.2.26" evidence="2"/>
<dbReference type="Pfam" id="PF00632">
    <property type="entry name" value="HECT"/>
    <property type="match status" value="1"/>
</dbReference>
<evidence type="ECO:0000256" key="2">
    <source>
        <dbReference type="ARBA" id="ARBA00012485"/>
    </source>
</evidence>
<dbReference type="FunFam" id="3.30.2410.10:FF:000003">
    <property type="entry name" value="probable E3 ubiquitin-protein ligase HERC4 isoform X1"/>
    <property type="match status" value="1"/>
</dbReference>
<proteinExistence type="predicted"/>
<dbReference type="PROSITE" id="PS50237">
    <property type="entry name" value="HECT"/>
    <property type="match status" value="1"/>
</dbReference>
<feature type="domain" description="HECT" evidence="6">
    <location>
        <begin position="236"/>
        <end position="580"/>
    </location>
</feature>
<dbReference type="Gene3D" id="3.90.1750.10">
    <property type="entry name" value="Hect, E3 ligase catalytic domains"/>
    <property type="match status" value="1"/>
</dbReference>
<dbReference type="InterPro" id="IPR035983">
    <property type="entry name" value="Hect_E3_ubiquitin_ligase"/>
</dbReference>
<keyword evidence="4 5" id="KW-0833">Ubl conjugation pathway</keyword>
<dbReference type="Gene3D" id="3.30.2410.10">
    <property type="entry name" value="Hect, E3 ligase catalytic domain"/>
    <property type="match status" value="1"/>
</dbReference>
<dbReference type="PANTHER" id="PTHR45700:SF8">
    <property type="entry name" value="HECT-TYPE E3 UBIQUITIN TRANSFERASE"/>
    <property type="match status" value="1"/>
</dbReference>
<reference evidence="7 8" key="1">
    <citation type="submission" date="2017-12" db="EMBL/GenBank/DDBJ databases">
        <title>Sequencing, de novo assembly and annotation of complete genome of a new Thraustochytrid species, strain FCC1311.</title>
        <authorList>
            <person name="Sedici K."/>
            <person name="Godart F."/>
            <person name="Aiese Cigliano R."/>
            <person name="Sanseverino W."/>
            <person name="Barakat M."/>
            <person name="Ortet P."/>
            <person name="Marechal E."/>
            <person name="Cagnac O."/>
            <person name="Amato A."/>
        </authorList>
    </citation>
    <scope>NUCLEOTIDE SEQUENCE [LARGE SCALE GENOMIC DNA]</scope>
</reference>
<organism evidence="7 8">
    <name type="scientific">Hondaea fermentalgiana</name>
    <dbReference type="NCBI Taxonomy" id="2315210"/>
    <lineage>
        <taxon>Eukaryota</taxon>
        <taxon>Sar</taxon>
        <taxon>Stramenopiles</taxon>
        <taxon>Bigyra</taxon>
        <taxon>Labyrinthulomycetes</taxon>
        <taxon>Thraustochytrida</taxon>
        <taxon>Thraustochytriidae</taxon>
        <taxon>Hondaea</taxon>
    </lineage>
</organism>
<keyword evidence="3" id="KW-0808">Transferase</keyword>
<protein>
    <recommendedName>
        <fullName evidence="2">HECT-type E3 ubiquitin transferase</fullName>
        <ecNumber evidence="2">2.3.2.26</ecNumber>
    </recommendedName>
</protein>
<dbReference type="EMBL" id="BEYU01000163">
    <property type="protein sequence ID" value="GBG33650.1"/>
    <property type="molecule type" value="Genomic_DNA"/>
</dbReference>
<accession>A0A2R5GS26</accession>
<dbReference type="AlphaFoldDB" id="A0A2R5GS26"/>
<dbReference type="CDD" id="cd00078">
    <property type="entry name" value="HECTc"/>
    <property type="match status" value="1"/>
</dbReference>
<keyword evidence="8" id="KW-1185">Reference proteome</keyword>